<proteinExistence type="predicted"/>
<feature type="compositionally biased region" description="Low complexity" evidence="1">
    <location>
        <begin position="206"/>
        <end position="234"/>
    </location>
</feature>
<feature type="compositionally biased region" description="Low complexity" evidence="1">
    <location>
        <begin position="85"/>
        <end position="110"/>
    </location>
</feature>
<dbReference type="SUPFAM" id="SSF50370">
    <property type="entry name" value="Ricin B-like lectins"/>
    <property type="match status" value="1"/>
</dbReference>
<feature type="domain" description="Ricin B lectin" evidence="3">
    <location>
        <begin position="301"/>
        <end position="426"/>
    </location>
</feature>
<feature type="compositionally biased region" description="Gly residues" evidence="1">
    <location>
        <begin position="26"/>
        <end position="44"/>
    </location>
</feature>
<dbReference type="Proteomes" id="UP001501265">
    <property type="component" value="Unassembled WGS sequence"/>
</dbReference>
<dbReference type="PROSITE" id="PS50231">
    <property type="entry name" value="RICIN_B_LECTIN"/>
    <property type="match status" value="1"/>
</dbReference>
<keyword evidence="2" id="KW-0812">Transmembrane</keyword>
<sequence>MGHTAGQPEKPTVWERPLPWLRETEGGSGSGAGAGDPVGAGAETGPGSASRTGADADTDTDTEAEAEAGRTSGTGATVAPETSLEAGTEPAAGASAAASGPPAGDTSGAGRTSPSTTAAAVAAGGPGGLFRPRVPREDGGGARGAEDTGEAKAEPGARVVGVAVAACALLVLGLGSVAFMALPDDDAPGPHAAAVGDGTVPQLAEGGSAEPTGSPSGSASASASASGSGRPAPGKKGTRPGAAESTDSAGKPSPGSDTAHPDTASGTEANPPASGGGTATRKPASGRSTSATAAAQVAAAGDTIVGYGSSKCVEVSDHNGSDGSPLRLWGCDGDAWQKWVFKSDGSVRSMGLCLDIAHTSQANGAAVQVATCNGGWAQRFELNGSNDLVNTVIGKCVDAADQGTGNGTRLQLWDCNGASNQKWYRD</sequence>
<keyword evidence="2" id="KW-0472">Membrane</keyword>
<accession>A0ABP9C9C7</accession>
<gene>
    <name evidence="4" type="ORF">GCM10023220_40920</name>
</gene>
<dbReference type="InterPro" id="IPR000772">
    <property type="entry name" value="Ricin_B_lectin"/>
</dbReference>
<dbReference type="SMART" id="SM00458">
    <property type="entry name" value="RICIN"/>
    <property type="match status" value="1"/>
</dbReference>
<feature type="transmembrane region" description="Helical" evidence="2">
    <location>
        <begin position="159"/>
        <end position="182"/>
    </location>
</feature>
<evidence type="ECO:0000313" key="5">
    <source>
        <dbReference type="Proteomes" id="UP001501265"/>
    </source>
</evidence>
<dbReference type="EMBL" id="BAABIG010000039">
    <property type="protein sequence ID" value="GAA4806650.1"/>
    <property type="molecule type" value="Genomic_DNA"/>
</dbReference>
<evidence type="ECO:0000256" key="2">
    <source>
        <dbReference type="SAM" id="Phobius"/>
    </source>
</evidence>
<feature type="compositionally biased region" description="Acidic residues" evidence="1">
    <location>
        <begin position="56"/>
        <end position="66"/>
    </location>
</feature>
<protein>
    <recommendedName>
        <fullName evidence="3">Ricin B lectin domain-containing protein</fullName>
    </recommendedName>
</protein>
<keyword evidence="2" id="KW-1133">Transmembrane helix</keyword>
<organism evidence="4 5">
    <name type="scientific">Streptomyces ziwulingensis</name>
    <dbReference type="NCBI Taxonomy" id="1045501"/>
    <lineage>
        <taxon>Bacteria</taxon>
        <taxon>Bacillati</taxon>
        <taxon>Actinomycetota</taxon>
        <taxon>Actinomycetes</taxon>
        <taxon>Kitasatosporales</taxon>
        <taxon>Streptomycetaceae</taxon>
        <taxon>Streptomyces</taxon>
    </lineage>
</organism>
<feature type="region of interest" description="Disordered" evidence="1">
    <location>
        <begin position="1"/>
        <end position="155"/>
    </location>
</feature>
<evidence type="ECO:0000256" key="1">
    <source>
        <dbReference type="SAM" id="MobiDB-lite"/>
    </source>
</evidence>
<evidence type="ECO:0000313" key="4">
    <source>
        <dbReference type="EMBL" id="GAA4806650.1"/>
    </source>
</evidence>
<feature type="compositionally biased region" description="Basic and acidic residues" evidence="1">
    <location>
        <begin position="134"/>
        <end position="155"/>
    </location>
</feature>
<name>A0ABP9C9C7_9ACTN</name>
<dbReference type="Gene3D" id="2.80.10.50">
    <property type="match status" value="1"/>
</dbReference>
<reference evidence="5" key="1">
    <citation type="journal article" date="2019" name="Int. J. Syst. Evol. Microbiol.">
        <title>The Global Catalogue of Microorganisms (GCM) 10K type strain sequencing project: providing services to taxonomists for standard genome sequencing and annotation.</title>
        <authorList>
            <consortium name="The Broad Institute Genomics Platform"/>
            <consortium name="The Broad Institute Genome Sequencing Center for Infectious Disease"/>
            <person name="Wu L."/>
            <person name="Ma J."/>
        </authorList>
    </citation>
    <scope>NUCLEOTIDE SEQUENCE [LARGE SCALE GENOMIC DNA]</scope>
    <source>
        <strain evidence="5">JCM 18081</strain>
    </source>
</reference>
<comment type="caution">
    <text evidence="4">The sequence shown here is derived from an EMBL/GenBank/DDBJ whole genome shotgun (WGS) entry which is preliminary data.</text>
</comment>
<evidence type="ECO:0000259" key="3">
    <source>
        <dbReference type="SMART" id="SM00458"/>
    </source>
</evidence>
<keyword evidence="5" id="KW-1185">Reference proteome</keyword>
<dbReference type="Pfam" id="PF00652">
    <property type="entry name" value="Ricin_B_lectin"/>
    <property type="match status" value="1"/>
</dbReference>
<feature type="region of interest" description="Disordered" evidence="1">
    <location>
        <begin position="190"/>
        <end position="293"/>
    </location>
</feature>
<dbReference type="InterPro" id="IPR035992">
    <property type="entry name" value="Ricin_B-like_lectins"/>
</dbReference>